<evidence type="ECO:0000313" key="2">
    <source>
        <dbReference type="EMBL" id="KAF7288847.1"/>
    </source>
</evidence>
<evidence type="ECO:0000256" key="1">
    <source>
        <dbReference type="SAM" id="MobiDB-lite"/>
    </source>
</evidence>
<evidence type="ECO:0000313" key="3">
    <source>
        <dbReference type="Proteomes" id="UP000613580"/>
    </source>
</evidence>
<proteinExistence type="predicted"/>
<dbReference type="AlphaFoldDB" id="A0A8H6RXS9"/>
<dbReference type="Proteomes" id="UP000613580">
    <property type="component" value="Unassembled WGS sequence"/>
</dbReference>
<accession>A0A8H6RXS9</accession>
<organism evidence="2 3">
    <name type="scientific">Mycena chlorophos</name>
    <name type="common">Agaric fungus</name>
    <name type="synonym">Agaricus chlorophos</name>
    <dbReference type="NCBI Taxonomy" id="658473"/>
    <lineage>
        <taxon>Eukaryota</taxon>
        <taxon>Fungi</taxon>
        <taxon>Dikarya</taxon>
        <taxon>Basidiomycota</taxon>
        <taxon>Agaricomycotina</taxon>
        <taxon>Agaricomycetes</taxon>
        <taxon>Agaricomycetidae</taxon>
        <taxon>Agaricales</taxon>
        <taxon>Marasmiineae</taxon>
        <taxon>Mycenaceae</taxon>
        <taxon>Mycena</taxon>
    </lineage>
</organism>
<dbReference type="EMBL" id="JACAZE010000031">
    <property type="protein sequence ID" value="KAF7288847.1"/>
    <property type="molecule type" value="Genomic_DNA"/>
</dbReference>
<gene>
    <name evidence="2" type="ORF">HMN09_01366800</name>
</gene>
<reference evidence="2" key="1">
    <citation type="submission" date="2020-05" db="EMBL/GenBank/DDBJ databases">
        <title>Mycena genomes resolve the evolution of fungal bioluminescence.</title>
        <authorList>
            <person name="Tsai I.J."/>
        </authorList>
    </citation>
    <scope>NUCLEOTIDE SEQUENCE</scope>
    <source>
        <strain evidence="2">110903Hualien_Pintung</strain>
    </source>
</reference>
<feature type="region of interest" description="Disordered" evidence="1">
    <location>
        <begin position="1"/>
        <end position="59"/>
    </location>
</feature>
<keyword evidence="3" id="KW-1185">Reference proteome</keyword>
<feature type="region of interest" description="Disordered" evidence="1">
    <location>
        <begin position="88"/>
        <end position="131"/>
    </location>
</feature>
<feature type="compositionally biased region" description="Polar residues" evidence="1">
    <location>
        <begin position="97"/>
        <end position="112"/>
    </location>
</feature>
<sequence length="308" mass="33254">MPLVVSRRVGEDVEQPGRRPSSSPSSRAPMLRSIRASSKPPEAADSPTRAFGPKTCTGNLGLHPLRLLSPAARRTDFEQECLMQRPRTPVSSFAGRSRTTASAPLLDSSNVPANALASKDAGDNTPKRNTHRAVTHRAGCFVRQPYPFSFPLQSATKVLRLEDRCLAETPAASAYVLYILHRPPSLIFLGVSWRARLCQPHLFVAVHPRQARTSSLVWVSLPLSAQLGIRSSALPGSVSPPAGIGNGGHAQSYRILTHPDIPWAKASRAAPQGPATHFPLPENGISHVTHNVPRLRRVVAPEPLGARI</sequence>
<feature type="compositionally biased region" description="Low complexity" evidence="1">
    <location>
        <begin position="18"/>
        <end position="33"/>
    </location>
</feature>
<protein>
    <submittedName>
        <fullName evidence="2">Uncharacterized protein</fullName>
    </submittedName>
</protein>
<comment type="caution">
    <text evidence="2">The sequence shown here is derived from an EMBL/GenBank/DDBJ whole genome shotgun (WGS) entry which is preliminary data.</text>
</comment>
<name>A0A8H6RXS9_MYCCL</name>
<feature type="compositionally biased region" description="Basic and acidic residues" evidence="1">
    <location>
        <begin position="8"/>
        <end position="17"/>
    </location>
</feature>